<keyword evidence="2" id="KW-1185">Reference proteome</keyword>
<protein>
    <submittedName>
        <fullName evidence="1">Ankyrin repeat and SOCS box protein 3</fullName>
    </submittedName>
</protein>
<reference evidence="1" key="1">
    <citation type="submission" date="2022-04" db="EMBL/GenBank/DDBJ databases">
        <title>Genome of the entomopathogenic fungus Entomophthora muscae.</title>
        <authorList>
            <person name="Elya C."/>
            <person name="Lovett B.R."/>
            <person name="Lee E."/>
            <person name="Macias A.M."/>
            <person name="Hajek A.E."/>
            <person name="De Bivort B.L."/>
            <person name="Kasson M.T."/>
            <person name="De Fine Licht H.H."/>
            <person name="Stajich J.E."/>
        </authorList>
    </citation>
    <scope>NUCLEOTIDE SEQUENCE</scope>
    <source>
        <strain evidence="1">Berkeley</strain>
    </source>
</reference>
<evidence type="ECO:0000313" key="2">
    <source>
        <dbReference type="Proteomes" id="UP001165960"/>
    </source>
</evidence>
<evidence type="ECO:0000313" key="1">
    <source>
        <dbReference type="EMBL" id="KAJ9082348.1"/>
    </source>
</evidence>
<dbReference type="Proteomes" id="UP001165960">
    <property type="component" value="Unassembled WGS sequence"/>
</dbReference>
<gene>
    <name evidence="1" type="primary">ASB3_1</name>
    <name evidence="1" type="ORF">DSO57_1005490</name>
</gene>
<dbReference type="EMBL" id="QTSX02001435">
    <property type="protein sequence ID" value="KAJ9082348.1"/>
    <property type="molecule type" value="Genomic_DNA"/>
</dbReference>
<organism evidence="1 2">
    <name type="scientific">Entomophthora muscae</name>
    <dbReference type="NCBI Taxonomy" id="34485"/>
    <lineage>
        <taxon>Eukaryota</taxon>
        <taxon>Fungi</taxon>
        <taxon>Fungi incertae sedis</taxon>
        <taxon>Zoopagomycota</taxon>
        <taxon>Entomophthoromycotina</taxon>
        <taxon>Entomophthoromycetes</taxon>
        <taxon>Entomophthorales</taxon>
        <taxon>Entomophthoraceae</taxon>
        <taxon>Entomophthora</taxon>
    </lineage>
</organism>
<name>A0ACC2U6A1_9FUNG</name>
<accession>A0ACC2U6A1</accession>
<comment type="caution">
    <text evidence="1">The sequence shown here is derived from an EMBL/GenBank/DDBJ whole genome shotgun (WGS) entry which is preliminary data.</text>
</comment>
<sequence>MNIGLDLQIPQGLYSKIETPRNCSRLESLVAPGIVLPNYGPIRVLLANLTHYPVDIKCHQVVAYLHLLPVEEVTEIHNFGTLDEFGLPWEEETPHVVCTIIPREKLQGLTIAQQDTALALFKKYKEIFAKDNFDLGCAHNTLHHIDTGDEQPIHLCPIQRSHISNAAVDVKIGKLVQLGLLVPLRVHGCPQYL</sequence>
<proteinExistence type="predicted"/>